<feature type="non-terminal residue" evidence="3">
    <location>
        <position position="1"/>
    </location>
</feature>
<evidence type="ECO:0000313" key="4">
    <source>
        <dbReference type="Proteomes" id="UP000233551"/>
    </source>
</evidence>
<feature type="region of interest" description="Disordered" evidence="1">
    <location>
        <begin position="105"/>
        <end position="133"/>
    </location>
</feature>
<gene>
    <name evidence="3" type="ORF">CRG98_007083</name>
</gene>
<feature type="compositionally biased region" description="Polar residues" evidence="1">
    <location>
        <begin position="108"/>
        <end position="121"/>
    </location>
</feature>
<evidence type="ECO:0000313" key="3">
    <source>
        <dbReference type="EMBL" id="PKI72561.1"/>
    </source>
</evidence>
<keyword evidence="2" id="KW-0812">Transmembrane</keyword>
<protein>
    <submittedName>
        <fullName evidence="3">Uncharacterized protein</fullName>
    </submittedName>
</protein>
<organism evidence="3 4">
    <name type="scientific">Punica granatum</name>
    <name type="common">Pomegranate</name>
    <dbReference type="NCBI Taxonomy" id="22663"/>
    <lineage>
        <taxon>Eukaryota</taxon>
        <taxon>Viridiplantae</taxon>
        <taxon>Streptophyta</taxon>
        <taxon>Embryophyta</taxon>
        <taxon>Tracheophyta</taxon>
        <taxon>Spermatophyta</taxon>
        <taxon>Magnoliopsida</taxon>
        <taxon>eudicotyledons</taxon>
        <taxon>Gunneridae</taxon>
        <taxon>Pentapetalae</taxon>
        <taxon>rosids</taxon>
        <taxon>malvids</taxon>
        <taxon>Myrtales</taxon>
        <taxon>Lythraceae</taxon>
        <taxon>Punica</taxon>
    </lineage>
</organism>
<dbReference type="AlphaFoldDB" id="A0A2I0KVS6"/>
<feature type="transmembrane region" description="Helical" evidence="2">
    <location>
        <begin position="47"/>
        <end position="68"/>
    </location>
</feature>
<proteinExistence type="predicted"/>
<dbReference type="PANTHER" id="PTHR37756">
    <property type="entry name" value="TRANSMEMBRANE PROTEIN"/>
    <property type="match status" value="1"/>
</dbReference>
<evidence type="ECO:0000256" key="2">
    <source>
        <dbReference type="SAM" id="Phobius"/>
    </source>
</evidence>
<keyword evidence="2" id="KW-0472">Membrane</keyword>
<evidence type="ECO:0000256" key="1">
    <source>
        <dbReference type="SAM" id="MobiDB-lite"/>
    </source>
</evidence>
<keyword evidence="4" id="KW-1185">Reference proteome</keyword>
<dbReference type="PANTHER" id="PTHR37756:SF1">
    <property type="entry name" value="TRANSMEMBRANE PROTEIN"/>
    <property type="match status" value="1"/>
</dbReference>
<dbReference type="EMBL" id="PGOL01000320">
    <property type="protein sequence ID" value="PKI72561.1"/>
    <property type="molecule type" value="Genomic_DNA"/>
</dbReference>
<name>A0A2I0KVS6_PUNGR</name>
<comment type="caution">
    <text evidence="3">The sequence shown here is derived from an EMBL/GenBank/DDBJ whole genome shotgun (WGS) entry which is preliminary data.</text>
</comment>
<feature type="compositionally biased region" description="Basic and acidic residues" evidence="1">
    <location>
        <begin position="122"/>
        <end position="133"/>
    </location>
</feature>
<keyword evidence="2" id="KW-1133">Transmembrane helix</keyword>
<sequence length="133" mass="14951">LYPRLPHPLLLLLASERPFSELSLKIRNSTVSGERDPIRSNRRSKMVCVACLLPLFMLPIVSIIPILFDLIMAKVYRLFGWEYRKPERAPPACPYKPAANKDVKVGAETNSSVPESVTKSSEAADEKNLLKTE</sequence>
<reference evidence="3 4" key="1">
    <citation type="submission" date="2017-11" db="EMBL/GenBank/DDBJ databases">
        <title>De-novo sequencing of pomegranate (Punica granatum L.) genome.</title>
        <authorList>
            <person name="Akparov Z."/>
            <person name="Amiraslanov A."/>
            <person name="Hajiyeva S."/>
            <person name="Abbasov M."/>
            <person name="Kaur K."/>
            <person name="Hamwieh A."/>
            <person name="Solovyev V."/>
            <person name="Salamov A."/>
            <person name="Braich B."/>
            <person name="Kosarev P."/>
            <person name="Mahmoud A."/>
            <person name="Hajiyev E."/>
            <person name="Babayeva S."/>
            <person name="Izzatullayeva V."/>
            <person name="Mammadov A."/>
            <person name="Mammadov A."/>
            <person name="Sharifova S."/>
            <person name="Ojaghi J."/>
            <person name="Eynullazada K."/>
            <person name="Bayramov B."/>
            <person name="Abdulazimova A."/>
            <person name="Shahmuradov I."/>
        </authorList>
    </citation>
    <scope>NUCLEOTIDE SEQUENCE [LARGE SCALE GENOMIC DNA]</scope>
    <source>
        <strain evidence="4">cv. AG2017</strain>
        <tissue evidence="3">Leaf</tissue>
    </source>
</reference>
<dbReference type="Proteomes" id="UP000233551">
    <property type="component" value="Unassembled WGS sequence"/>
</dbReference>
<accession>A0A2I0KVS6</accession>
<dbReference type="STRING" id="22663.A0A2I0KVS6"/>